<proteinExistence type="predicted"/>
<keyword evidence="4" id="KW-1003">Cell membrane</keyword>
<dbReference type="InterPro" id="IPR000014">
    <property type="entry name" value="PAS"/>
</dbReference>
<evidence type="ECO:0000259" key="18">
    <source>
        <dbReference type="PROSITE" id="PS50112"/>
    </source>
</evidence>
<organism evidence="21 22">
    <name type="scientific">Citrifermentans bemidjiense (strain ATCC BAA-1014 / DSM 16622 / JCM 12645 / Bem)</name>
    <name type="common">Geobacter bemidjiensis</name>
    <dbReference type="NCBI Taxonomy" id="404380"/>
    <lineage>
        <taxon>Bacteria</taxon>
        <taxon>Pseudomonadati</taxon>
        <taxon>Thermodesulfobacteriota</taxon>
        <taxon>Desulfuromonadia</taxon>
        <taxon>Geobacterales</taxon>
        <taxon>Geobacteraceae</taxon>
        <taxon>Citrifermentans</taxon>
    </lineage>
</organism>
<dbReference type="Pfam" id="PF02743">
    <property type="entry name" value="dCache_1"/>
    <property type="match status" value="1"/>
</dbReference>
<dbReference type="CDD" id="cd18774">
    <property type="entry name" value="PDC2_HK_sensor"/>
    <property type="match status" value="1"/>
</dbReference>
<dbReference type="SUPFAM" id="SSF158472">
    <property type="entry name" value="HAMP domain-like"/>
    <property type="match status" value="1"/>
</dbReference>
<dbReference type="Pfam" id="PF00072">
    <property type="entry name" value="Response_reg"/>
    <property type="match status" value="1"/>
</dbReference>
<dbReference type="PRINTS" id="PR00344">
    <property type="entry name" value="BCTRLSENSOR"/>
</dbReference>
<dbReference type="CDD" id="cd00130">
    <property type="entry name" value="PAS"/>
    <property type="match status" value="2"/>
</dbReference>
<dbReference type="eggNOG" id="COG2770">
    <property type="taxonomic scope" value="Bacteria"/>
</dbReference>
<dbReference type="Gene3D" id="6.10.340.10">
    <property type="match status" value="1"/>
</dbReference>
<dbReference type="GO" id="GO:0005524">
    <property type="term" value="F:ATP binding"/>
    <property type="evidence" value="ECO:0007669"/>
    <property type="project" value="UniProtKB-KW"/>
</dbReference>
<dbReference type="SUPFAM" id="SSF55785">
    <property type="entry name" value="PYP-like sensor domain (PAS domain)"/>
    <property type="match status" value="3"/>
</dbReference>
<feature type="domain" description="PAC" evidence="19">
    <location>
        <begin position="431"/>
        <end position="483"/>
    </location>
</feature>
<dbReference type="PROSITE" id="PS50113">
    <property type="entry name" value="PAC"/>
    <property type="match status" value="2"/>
</dbReference>
<feature type="domain" description="HAMP" evidence="20">
    <location>
        <begin position="307"/>
        <end position="360"/>
    </location>
</feature>
<dbReference type="Pfam" id="PF08447">
    <property type="entry name" value="PAS_3"/>
    <property type="match status" value="1"/>
</dbReference>
<feature type="modified residue" description="4-aspartylphosphate" evidence="14">
    <location>
        <position position="1041"/>
    </location>
</feature>
<dbReference type="CDD" id="cd12914">
    <property type="entry name" value="PDC1_DGC_like"/>
    <property type="match status" value="1"/>
</dbReference>
<keyword evidence="13 15" id="KW-0472">Membrane</keyword>
<dbReference type="AlphaFoldDB" id="B5EA05"/>
<keyword evidence="22" id="KW-1185">Reference proteome</keyword>
<evidence type="ECO:0000256" key="8">
    <source>
        <dbReference type="ARBA" id="ARBA00022741"/>
    </source>
</evidence>
<dbReference type="InterPro" id="IPR004358">
    <property type="entry name" value="Sig_transdc_His_kin-like_C"/>
</dbReference>
<dbReference type="Gene3D" id="3.30.450.20">
    <property type="entry name" value="PAS domain"/>
    <property type="match status" value="4"/>
</dbReference>
<evidence type="ECO:0000256" key="2">
    <source>
        <dbReference type="ARBA" id="ARBA00004651"/>
    </source>
</evidence>
<feature type="domain" description="PAS" evidence="18">
    <location>
        <begin position="480"/>
        <end position="550"/>
    </location>
</feature>
<dbReference type="InterPro" id="IPR011006">
    <property type="entry name" value="CheY-like_superfamily"/>
</dbReference>
<feature type="domain" description="Histidine kinase" evidence="16">
    <location>
        <begin position="747"/>
        <end position="970"/>
    </location>
</feature>
<feature type="domain" description="PAS" evidence="18">
    <location>
        <begin position="358"/>
        <end position="428"/>
    </location>
</feature>
<dbReference type="GO" id="GO:0005886">
    <property type="term" value="C:plasma membrane"/>
    <property type="evidence" value="ECO:0007669"/>
    <property type="project" value="UniProtKB-SubCell"/>
</dbReference>
<dbReference type="InterPro" id="IPR003661">
    <property type="entry name" value="HisK_dim/P_dom"/>
</dbReference>
<dbReference type="SUPFAM" id="SSF55874">
    <property type="entry name" value="ATPase domain of HSP90 chaperone/DNA topoisomerase II/histidine kinase"/>
    <property type="match status" value="1"/>
</dbReference>
<dbReference type="SUPFAM" id="SSF52172">
    <property type="entry name" value="CheY-like"/>
    <property type="match status" value="1"/>
</dbReference>
<evidence type="ECO:0000256" key="11">
    <source>
        <dbReference type="ARBA" id="ARBA00022989"/>
    </source>
</evidence>
<dbReference type="STRING" id="404380.Gbem_0272"/>
<feature type="domain" description="PAS" evidence="18">
    <location>
        <begin position="606"/>
        <end position="650"/>
    </location>
</feature>
<dbReference type="InterPro" id="IPR013655">
    <property type="entry name" value="PAS_fold_3"/>
</dbReference>
<evidence type="ECO:0000256" key="3">
    <source>
        <dbReference type="ARBA" id="ARBA00012438"/>
    </source>
</evidence>
<dbReference type="InterPro" id="IPR029151">
    <property type="entry name" value="Sensor-like_sf"/>
</dbReference>
<dbReference type="Gene3D" id="1.10.287.130">
    <property type="match status" value="1"/>
</dbReference>
<dbReference type="GO" id="GO:0000155">
    <property type="term" value="F:phosphorelay sensor kinase activity"/>
    <property type="evidence" value="ECO:0007669"/>
    <property type="project" value="InterPro"/>
</dbReference>
<dbReference type="PROSITE" id="PS50112">
    <property type="entry name" value="PAS"/>
    <property type="match status" value="3"/>
</dbReference>
<dbReference type="SUPFAM" id="SSF47384">
    <property type="entry name" value="Homodimeric domain of signal transducing histidine kinase"/>
    <property type="match status" value="1"/>
</dbReference>
<dbReference type="CDD" id="cd00082">
    <property type="entry name" value="HisKA"/>
    <property type="match status" value="1"/>
</dbReference>
<dbReference type="SMART" id="SM00091">
    <property type="entry name" value="PAS"/>
    <property type="match status" value="3"/>
</dbReference>
<sequence>MLVTSMKTKMTLAVFLLVGFLMSVTAVSSVLYYEQRFRRNISLQQSTLLDSLAYQVDNRIFDFMSDLDQLAAGITPETLGSQKLAQQLLDAHKKQRAFFDNSLFIFSNTGRLIAANPEGLNFIGKDFSFRDYFKQTMQTGKMSVSAPFVSIQKQSYPIIMFSTPVYDSKHRIIGILGGSIDLRRQRYLQSLAALKLGQKGFLSLYDSNRYVLMHPNPKRVLRRDPPGSNDMVDRAIAGYEGTRESGTVAGLPVLRSVKRLKSTNWIMAVSYPLSEVYGPLYTARNYFLAGSLAASLLSILIVWPFMGYLTRPLLSFTRHLEQLPSLKGSRRLAPVISDDEIGQMARTFNKMLLEQERSRDFYLTLFENFPAMVWRAGTDGKCDYFNQTWLEFTGRPLEEEQGDGWMQGVHPEELDFCCRTYLDAVENRRPFQMEYRLRHRSGSYRWITDMGRPFYGIDGEFVGYIGTCYDVTERQEAADKILKLSRVIEQSPNAVLIATLDGTIEYVNPMTVEATGYEVAELVGSDMKRLLPHEAQLGFKLALRELVRRGKEWRGEIPARRKEGAIFWEQVTLSPIKTMDGKATHLVCIKEDITQRRQFELSLKESEERYRLLFENNPHPMWAYDLKALSFLAVNNAALRHYGYSMQEFLEMKLNDLSAHSSEGLELLPQGETSTAGAPLKRHVKKDGSVILVETISQVMKFAGVDAEIVMVHDVTEKLRAEQEKLALEHQLTQSQKMEAIGTLTGGIAHDFNNILTAIIGYTTMMQLELDEEHPLQRKVGEILRASERAASLTRSLLAYSRRQAGNPAPTGLNAIINNVDILLQRLIPENIELRSQLAPEELSIMADSGQIEQVIMNLVVNARDAMPEGGVLSLSTESMALDREFVAKHGYGRPGSYALLAVADSGVGMDEKTRDRIFEPFFTTKAPGKGTGLGLAMVYGIVKQHAGFINCYSEPGHGTVFRIYLPLIDAPAEMEAAQADQELRGGDETILLVEDDAVIREMVGELLEEFGYRVIKAVDGEDAVQTFRGAAAEVQLVILDVIMPKRNGKEAYDEISRIRPGVKALFMSGYTADIITDSLIKGDPRHFVSKPISISELLGKVRDLLDEQLNCR</sequence>
<dbReference type="PANTHER" id="PTHR43304">
    <property type="entry name" value="PHYTOCHROME-LIKE PROTEIN CPH1"/>
    <property type="match status" value="1"/>
</dbReference>
<dbReference type="InterPro" id="IPR000700">
    <property type="entry name" value="PAS-assoc_C"/>
</dbReference>
<evidence type="ECO:0000256" key="5">
    <source>
        <dbReference type="ARBA" id="ARBA00022553"/>
    </source>
</evidence>
<dbReference type="InterPro" id="IPR052162">
    <property type="entry name" value="Sensor_kinase/Photoreceptor"/>
</dbReference>
<dbReference type="SMART" id="SM00388">
    <property type="entry name" value="HisKA"/>
    <property type="match status" value="1"/>
</dbReference>
<dbReference type="PROSITE" id="PS50885">
    <property type="entry name" value="HAMP"/>
    <property type="match status" value="1"/>
</dbReference>
<reference evidence="21 22" key="1">
    <citation type="submission" date="2008-07" db="EMBL/GenBank/DDBJ databases">
        <title>Complete sequence of Geobacter bemidjiensis BEM.</title>
        <authorList>
            <consortium name="US DOE Joint Genome Institute"/>
            <person name="Lucas S."/>
            <person name="Copeland A."/>
            <person name="Lapidus A."/>
            <person name="Glavina del Rio T."/>
            <person name="Dalin E."/>
            <person name="Tice H."/>
            <person name="Bruce D."/>
            <person name="Goodwin L."/>
            <person name="Pitluck S."/>
            <person name="Kiss H."/>
            <person name="Brettin T."/>
            <person name="Detter J.C."/>
            <person name="Han C."/>
            <person name="Kuske C.R."/>
            <person name="Schmutz J."/>
            <person name="Larimer F."/>
            <person name="Land M."/>
            <person name="Hauser L."/>
            <person name="Kyrpides N."/>
            <person name="Lykidis A."/>
            <person name="Lovley D."/>
            <person name="Richardson P."/>
        </authorList>
    </citation>
    <scope>NUCLEOTIDE SEQUENCE [LARGE SCALE GENOMIC DNA]</scope>
    <source>
        <strain evidence="22">ATCC BAA-1014 / DSM 16622 / JCM 12645 / Bem</strain>
    </source>
</reference>
<evidence type="ECO:0000256" key="14">
    <source>
        <dbReference type="PROSITE-ProRule" id="PRU00169"/>
    </source>
</evidence>
<evidence type="ECO:0000256" key="12">
    <source>
        <dbReference type="ARBA" id="ARBA00023012"/>
    </source>
</evidence>
<keyword evidence="11 15" id="KW-1133">Transmembrane helix</keyword>
<dbReference type="Pfam" id="PF02518">
    <property type="entry name" value="HATPase_c"/>
    <property type="match status" value="1"/>
</dbReference>
<dbReference type="EC" id="2.7.13.3" evidence="3"/>
<dbReference type="HOGENOM" id="CLU_000445_114_21_7"/>
<feature type="domain" description="Response regulatory" evidence="17">
    <location>
        <begin position="990"/>
        <end position="1106"/>
    </location>
</feature>
<dbReference type="Pfam" id="PF00672">
    <property type="entry name" value="HAMP"/>
    <property type="match status" value="1"/>
</dbReference>
<name>B5EA05_CITBB</name>
<dbReference type="Pfam" id="PF13188">
    <property type="entry name" value="PAS_8"/>
    <property type="match status" value="1"/>
</dbReference>
<dbReference type="InterPro" id="IPR001789">
    <property type="entry name" value="Sig_transdc_resp-reg_receiver"/>
</dbReference>
<evidence type="ECO:0000256" key="10">
    <source>
        <dbReference type="ARBA" id="ARBA00022840"/>
    </source>
</evidence>
<dbReference type="FunFam" id="3.30.450.20:FF:000099">
    <property type="entry name" value="Sensory box sensor histidine kinase"/>
    <property type="match status" value="1"/>
</dbReference>
<feature type="transmembrane region" description="Helical" evidence="15">
    <location>
        <begin position="286"/>
        <end position="309"/>
    </location>
</feature>
<dbReference type="SUPFAM" id="SSF103190">
    <property type="entry name" value="Sensory domain-like"/>
    <property type="match status" value="1"/>
</dbReference>
<dbReference type="eggNOG" id="COG4191">
    <property type="taxonomic scope" value="Bacteria"/>
</dbReference>
<keyword evidence="7 15" id="KW-0812">Transmembrane</keyword>
<dbReference type="EMBL" id="CP001124">
    <property type="protein sequence ID" value="ACH37303.1"/>
    <property type="molecule type" value="Genomic_DNA"/>
</dbReference>
<evidence type="ECO:0000313" key="21">
    <source>
        <dbReference type="EMBL" id="ACH37303.1"/>
    </source>
</evidence>
<gene>
    <name evidence="21" type="ordered locus">Gbem_0272</name>
</gene>
<dbReference type="Pfam" id="PF13426">
    <property type="entry name" value="PAS_9"/>
    <property type="match status" value="1"/>
</dbReference>
<evidence type="ECO:0000313" key="22">
    <source>
        <dbReference type="Proteomes" id="UP000008825"/>
    </source>
</evidence>
<dbReference type="InterPro" id="IPR033479">
    <property type="entry name" value="dCache_1"/>
</dbReference>
<keyword evidence="10" id="KW-0067">ATP-binding</keyword>
<dbReference type="InterPro" id="IPR036890">
    <property type="entry name" value="HATPase_C_sf"/>
</dbReference>
<keyword evidence="9 21" id="KW-0418">Kinase</keyword>
<dbReference type="InterPro" id="IPR005467">
    <property type="entry name" value="His_kinase_dom"/>
</dbReference>
<evidence type="ECO:0000259" key="17">
    <source>
        <dbReference type="PROSITE" id="PS50110"/>
    </source>
</evidence>
<dbReference type="OrthoDB" id="9806821at2"/>
<dbReference type="NCBIfam" id="TIGR00229">
    <property type="entry name" value="sensory_box"/>
    <property type="match status" value="3"/>
</dbReference>
<evidence type="ECO:0000259" key="16">
    <source>
        <dbReference type="PROSITE" id="PS50109"/>
    </source>
</evidence>
<keyword evidence="5 14" id="KW-0597">Phosphoprotein</keyword>
<comment type="catalytic activity">
    <reaction evidence="1">
        <text>ATP + protein L-histidine = ADP + protein N-phospho-L-histidine.</text>
        <dbReference type="EC" id="2.7.13.3"/>
    </reaction>
</comment>
<dbReference type="Pfam" id="PF00512">
    <property type="entry name" value="HisKA"/>
    <property type="match status" value="1"/>
</dbReference>
<dbReference type="PROSITE" id="PS50110">
    <property type="entry name" value="RESPONSE_REGULATORY"/>
    <property type="match status" value="1"/>
</dbReference>
<accession>B5EA05</accession>
<dbReference type="InterPro" id="IPR036097">
    <property type="entry name" value="HisK_dim/P_sf"/>
</dbReference>
<dbReference type="InterPro" id="IPR003594">
    <property type="entry name" value="HATPase_dom"/>
</dbReference>
<keyword evidence="8" id="KW-0547">Nucleotide-binding</keyword>
<evidence type="ECO:0000256" key="13">
    <source>
        <dbReference type="ARBA" id="ARBA00023136"/>
    </source>
</evidence>
<comment type="subcellular location">
    <subcellularLocation>
        <location evidence="2">Cell membrane</location>
        <topology evidence="2">Multi-pass membrane protein</topology>
    </subcellularLocation>
</comment>
<dbReference type="SMART" id="SM00448">
    <property type="entry name" value="REC"/>
    <property type="match status" value="1"/>
</dbReference>
<evidence type="ECO:0000256" key="4">
    <source>
        <dbReference type="ARBA" id="ARBA00022475"/>
    </source>
</evidence>
<dbReference type="KEGG" id="gbm:Gbem_0272"/>
<dbReference type="CDD" id="cd00156">
    <property type="entry name" value="REC"/>
    <property type="match status" value="1"/>
</dbReference>
<feature type="domain" description="PAC" evidence="19">
    <location>
        <begin position="553"/>
        <end position="605"/>
    </location>
</feature>
<evidence type="ECO:0000256" key="15">
    <source>
        <dbReference type="SAM" id="Phobius"/>
    </source>
</evidence>
<dbReference type="SMART" id="SM00086">
    <property type="entry name" value="PAC"/>
    <property type="match status" value="3"/>
</dbReference>
<keyword evidence="12" id="KW-0902">Two-component regulatory system</keyword>
<evidence type="ECO:0000256" key="7">
    <source>
        <dbReference type="ARBA" id="ARBA00022692"/>
    </source>
</evidence>
<dbReference type="Gene3D" id="3.40.50.2300">
    <property type="match status" value="1"/>
</dbReference>
<dbReference type="Proteomes" id="UP000008825">
    <property type="component" value="Chromosome"/>
</dbReference>
<dbReference type="InterPro" id="IPR035965">
    <property type="entry name" value="PAS-like_dom_sf"/>
</dbReference>
<dbReference type="PANTHER" id="PTHR43304:SF1">
    <property type="entry name" value="PAC DOMAIN-CONTAINING PROTEIN"/>
    <property type="match status" value="1"/>
</dbReference>
<evidence type="ECO:0000256" key="9">
    <source>
        <dbReference type="ARBA" id="ARBA00022777"/>
    </source>
</evidence>
<evidence type="ECO:0000259" key="20">
    <source>
        <dbReference type="PROSITE" id="PS50885"/>
    </source>
</evidence>
<dbReference type="Gene3D" id="3.30.565.10">
    <property type="entry name" value="Histidine kinase-like ATPase, C-terminal domain"/>
    <property type="match status" value="1"/>
</dbReference>
<dbReference type="CDD" id="cd06225">
    <property type="entry name" value="HAMP"/>
    <property type="match status" value="1"/>
</dbReference>
<evidence type="ECO:0000259" key="19">
    <source>
        <dbReference type="PROSITE" id="PS50113"/>
    </source>
</evidence>
<protein>
    <recommendedName>
        <fullName evidence="3">histidine kinase</fullName>
        <ecNumber evidence="3">2.7.13.3</ecNumber>
    </recommendedName>
</protein>
<keyword evidence="6" id="KW-0808">Transferase</keyword>
<dbReference type="SMART" id="SM00387">
    <property type="entry name" value="HATPase_c"/>
    <property type="match status" value="1"/>
</dbReference>
<dbReference type="PROSITE" id="PS50109">
    <property type="entry name" value="HIS_KIN"/>
    <property type="match status" value="1"/>
</dbReference>
<evidence type="ECO:0000256" key="1">
    <source>
        <dbReference type="ARBA" id="ARBA00000085"/>
    </source>
</evidence>
<evidence type="ECO:0000256" key="6">
    <source>
        <dbReference type="ARBA" id="ARBA00022679"/>
    </source>
</evidence>
<reference evidence="21 22" key="2">
    <citation type="journal article" date="2010" name="BMC Genomics">
        <title>The genome of Geobacter bemidjiensis, exemplar for the subsurface clade of Geobacter species that predominate in Fe(III)-reducing subsurface environments.</title>
        <authorList>
            <person name="Aklujkar M."/>
            <person name="Young N.D."/>
            <person name="Holmes D."/>
            <person name="Chavan M."/>
            <person name="Risso C."/>
            <person name="Kiss H.E."/>
            <person name="Han C.S."/>
            <person name="Land M.L."/>
            <person name="Lovley D.R."/>
        </authorList>
    </citation>
    <scope>NUCLEOTIDE SEQUENCE [LARGE SCALE GENOMIC DNA]</scope>
    <source>
        <strain evidence="22">ATCC BAA-1014 / DSM 16622 / JCM 12645 / Bem</strain>
    </source>
</reference>
<dbReference type="InterPro" id="IPR003660">
    <property type="entry name" value="HAMP_dom"/>
</dbReference>
<dbReference type="InterPro" id="IPR001610">
    <property type="entry name" value="PAC"/>
</dbReference>